<dbReference type="CDD" id="cd01949">
    <property type="entry name" value="GGDEF"/>
    <property type="match status" value="1"/>
</dbReference>
<dbReference type="InterPro" id="IPR035965">
    <property type="entry name" value="PAS-like_dom_sf"/>
</dbReference>
<dbReference type="STRING" id="484498.SAMN05421686_106245"/>
<dbReference type="InterPro" id="IPR000160">
    <property type="entry name" value="GGDEF_dom"/>
</dbReference>
<dbReference type="RefSeq" id="WP_076516163.1">
    <property type="nucleotide sequence ID" value="NZ_FTOH01000006.1"/>
</dbReference>
<dbReference type="AlphaFoldDB" id="A0A1N7N869"/>
<reference evidence="5" key="1">
    <citation type="submission" date="2017-01" db="EMBL/GenBank/DDBJ databases">
        <authorList>
            <person name="Varghese N."/>
            <person name="Submissions S."/>
        </authorList>
    </citation>
    <scope>NUCLEOTIDE SEQUENCE [LARGE SCALE GENOMIC DNA]</scope>
    <source>
        <strain evidence="5">DSM 24913</strain>
    </source>
</reference>
<gene>
    <name evidence="4" type="ORF">SAMN05421686_106245</name>
</gene>
<dbReference type="PANTHER" id="PTHR45138:SF9">
    <property type="entry name" value="DIGUANYLATE CYCLASE DGCM-RELATED"/>
    <property type="match status" value="1"/>
</dbReference>
<evidence type="ECO:0000259" key="3">
    <source>
        <dbReference type="PROSITE" id="PS50887"/>
    </source>
</evidence>
<evidence type="ECO:0000256" key="2">
    <source>
        <dbReference type="ARBA" id="ARBA00034247"/>
    </source>
</evidence>
<dbReference type="Gene3D" id="3.30.70.270">
    <property type="match status" value="1"/>
</dbReference>
<name>A0A1N7N869_9GAMM</name>
<dbReference type="Pfam" id="PF08448">
    <property type="entry name" value="PAS_4"/>
    <property type="match status" value="1"/>
</dbReference>
<dbReference type="CDD" id="cd00130">
    <property type="entry name" value="PAS"/>
    <property type="match status" value="1"/>
</dbReference>
<dbReference type="SMART" id="SM00091">
    <property type="entry name" value="PAS"/>
    <property type="match status" value="1"/>
</dbReference>
<dbReference type="GO" id="GO:0052621">
    <property type="term" value="F:diguanylate cyclase activity"/>
    <property type="evidence" value="ECO:0007669"/>
    <property type="project" value="UniProtKB-EC"/>
</dbReference>
<dbReference type="SUPFAM" id="SSF55073">
    <property type="entry name" value="Nucleotide cyclase"/>
    <property type="match status" value="1"/>
</dbReference>
<dbReference type="SMART" id="SM00267">
    <property type="entry name" value="GGDEF"/>
    <property type="match status" value="1"/>
</dbReference>
<sequence length="313" mass="35593">MSDKSEADTIKDIHWLMDILQNIDVGLVVLDRNYEVQLWNAFMEGHSGVSPQLAKGKNLFSLFPDLDEAWFKQKAEPVFQLKTRTFTIWEQRPYLFHFRNSRPITGRSKFMYQNTSIIPLESVTRQADHLCVIIYDVTDTAVGKLDISRANQTLSEIQVRDTLTGLMNKSAWLTVLESYYASQKQGCLLLLDMDHFRDLNHALSHQQCDEILRRIGAGLKTLGDEQHAARFGGEIFSVILAEKEAEEAMQIAEKLRRSVFSLGKNSQHTISASIGVAERLADTPSASEWLSNADKALYHAKESGRNRTSLFKR</sequence>
<dbReference type="Gene3D" id="3.30.450.20">
    <property type="entry name" value="PAS domain"/>
    <property type="match status" value="1"/>
</dbReference>
<dbReference type="SUPFAM" id="SSF55785">
    <property type="entry name" value="PYP-like sensor domain (PAS domain)"/>
    <property type="match status" value="1"/>
</dbReference>
<dbReference type="NCBIfam" id="TIGR00254">
    <property type="entry name" value="GGDEF"/>
    <property type="match status" value="1"/>
</dbReference>
<dbReference type="InterPro" id="IPR013656">
    <property type="entry name" value="PAS_4"/>
</dbReference>
<dbReference type="PROSITE" id="PS50887">
    <property type="entry name" value="GGDEF"/>
    <property type="match status" value="1"/>
</dbReference>
<comment type="catalytic activity">
    <reaction evidence="2">
        <text>2 GTP = 3',3'-c-di-GMP + 2 diphosphate</text>
        <dbReference type="Rhea" id="RHEA:24898"/>
        <dbReference type="ChEBI" id="CHEBI:33019"/>
        <dbReference type="ChEBI" id="CHEBI:37565"/>
        <dbReference type="ChEBI" id="CHEBI:58805"/>
        <dbReference type="EC" id="2.7.7.65"/>
    </reaction>
</comment>
<dbReference type="GO" id="GO:0005886">
    <property type="term" value="C:plasma membrane"/>
    <property type="evidence" value="ECO:0007669"/>
    <property type="project" value="TreeGrafter"/>
</dbReference>
<dbReference type="InterPro" id="IPR050469">
    <property type="entry name" value="Diguanylate_Cyclase"/>
</dbReference>
<dbReference type="GO" id="GO:1902201">
    <property type="term" value="P:negative regulation of bacterial-type flagellum-dependent cell motility"/>
    <property type="evidence" value="ECO:0007669"/>
    <property type="project" value="TreeGrafter"/>
</dbReference>
<keyword evidence="5" id="KW-1185">Reference proteome</keyword>
<dbReference type="PANTHER" id="PTHR45138">
    <property type="entry name" value="REGULATORY COMPONENTS OF SENSORY TRANSDUCTION SYSTEM"/>
    <property type="match status" value="1"/>
</dbReference>
<dbReference type="EMBL" id="FTOH01000006">
    <property type="protein sequence ID" value="SIS94522.1"/>
    <property type="molecule type" value="Genomic_DNA"/>
</dbReference>
<accession>A0A1N7N869</accession>
<dbReference type="OrthoDB" id="9812260at2"/>
<proteinExistence type="predicted"/>
<dbReference type="Proteomes" id="UP000185639">
    <property type="component" value="Unassembled WGS sequence"/>
</dbReference>
<evidence type="ECO:0000313" key="4">
    <source>
        <dbReference type="EMBL" id="SIS94522.1"/>
    </source>
</evidence>
<dbReference type="Pfam" id="PF00990">
    <property type="entry name" value="GGDEF"/>
    <property type="match status" value="1"/>
</dbReference>
<organism evidence="4 5">
    <name type="scientific">Thalassolituus maritimus</name>
    <dbReference type="NCBI Taxonomy" id="484498"/>
    <lineage>
        <taxon>Bacteria</taxon>
        <taxon>Pseudomonadati</taxon>
        <taxon>Pseudomonadota</taxon>
        <taxon>Gammaproteobacteria</taxon>
        <taxon>Oceanospirillales</taxon>
        <taxon>Oceanospirillaceae</taxon>
        <taxon>Thalassolituus</taxon>
    </lineage>
</organism>
<dbReference type="InterPro" id="IPR043128">
    <property type="entry name" value="Rev_trsase/Diguanyl_cyclase"/>
</dbReference>
<protein>
    <recommendedName>
        <fullName evidence="1">diguanylate cyclase</fullName>
        <ecNumber evidence="1">2.7.7.65</ecNumber>
    </recommendedName>
</protein>
<feature type="domain" description="GGDEF" evidence="3">
    <location>
        <begin position="184"/>
        <end position="313"/>
    </location>
</feature>
<evidence type="ECO:0000256" key="1">
    <source>
        <dbReference type="ARBA" id="ARBA00012528"/>
    </source>
</evidence>
<dbReference type="InterPro" id="IPR029787">
    <property type="entry name" value="Nucleotide_cyclase"/>
</dbReference>
<dbReference type="InterPro" id="IPR000014">
    <property type="entry name" value="PAS"/>
</dbReference>
<evidence type="ECO:0000313" key="5">
    <source>
        <dbReference type="Proteomes" id="UP000185639"/>
    </source>
</evidence>
<dbReference type="GO" id="GO:0043709">
    <property type="term" value="P:cell adhesion involved in single-species biofilm formation"/>
    <property type="evidence" value="ECO:0007669"/>
    <property type="project" value="TreeGrafter"/>
</dbReference>
<dbReference type="EC" id="2.7.7.65" evidence="1"/>